<accession>A0A699IFP5</accession>
<gene>
    <name evidence="1" type="ORF">Tci_521856</name>
</gene>
<proteinExistence type="predicted"/>
<name>A0A699IFP5_TANCI</name>
<feature type="non-terminal residue" evidence="1">
    <location>
        <position position="1"/>
    </location>
</feature>
<sequence length="319" mass="34898">LKKTVKAVARFLDRVNRALGTGLIGKRVGNVLQQKTEAVRCFGTSIVVEETGSTVRDDGVTGDEHRRSVAVSYGQIRRQVVVQIRMALDAAGEEVVGPGGAEMVVNVSNGVPCRDLDHVTMTSTIGVATIAMPIGVIEVVVRRADLAVVALEIIRDRAVDPFKDNGVKSGLSFRGDDNRCVLVFAGGGRDSREEFCLVSGLKFGVENSTDYNKEKDPIPFRRRVVSSDLDGRPIRGKDVGLLIESDVFKKLDDNDAVSLCCVGILQLVLLGVEDRRHVPNWILSDPTNETDTKSYSIEGFAWVFKTWILESFRAATDDY</sequence>
<dbReference type="EMBL" id="BKCJ010286306">
    <property type="protein sequence ID" value="GEZ49883.1"/>
    <property type="molecule type" value="Genomic_DNA"/>
</dbReference>
<reference evidence="1" key="1">
    <citation type="journal article" date="2019" name="Sci. Rep.">
        <title>Draft genome of Tanacetum cinerariifolium, the natural source of mosquito coil.</title>
        <authorList>
            <person name="Yamashiro T."/>
            <person name="Shiraishi A."/>
            <person name="Satake H."/>
            <person name="Nakayama K."/>
        </authorList>
    </citation>
    <scope>NUCLEOTIDE SEQUENCE</scope>
</reference>
<organism evidence="1">
    <name type="scientific">Tanacetum cinerariifolium</name>
    <name type="common">Dalmatian daisy</name>
    <name type="synonym">Chrysanthemum cinerariifolium</name>
    <dbReference type="NCBI Taxonomy" id="118510"/>
    <lineage>
        <taxon>Eukaryota</taxon>
        <taxon>Viridiplantae</taxon>
        <taxon>Streptophyta</taxon>
        <taxon>Embryophyta</taxon>
        <taxon>Tracheophyta</taxon>
        <taxon>Spermatophyta</taxon>
        <taxon>Magnoliopsida</taxon>
        <taxon>eudicotyledons</taxon>
        <taxon>Gunneridae</taxon>
        <taxon>Pentapetalae</taxon>
        <taxon>asterids</taxon>
        <taxon>campanulids</taxon>
        <taxon>Asterales</taxon>
        <taxon>Asteraceae</taxon>
        <taxon>Asteroideae</taxon>
        <taxon>Anthemideae</taxon>
        <taxon>Anthemidinae</taxon>
        <taxon>Tanacetum</taxon>
    </lineage>
</organism>
<dbReference type="AlphaFoldDB" id="A0A699IFP5"/>
<protein>
    <submittedName>
        <fullName evidence="1">Phospholipase-like protein</fullName>
    </submittedName>
</protein>
<comment type="caution">
    <text evidence="1">The sequence shown here is derived from an EMBL/GenBank/DDBJ whole genome shotgun (WGS) entry which is preliminary data.</text>
</comment>
<evidence type="ECO:0000313" key="1">
    <source>
        <dbReference type="EMBL" id="GEZ49883.1"/>
    </source>
</evidence>